<dbReference type="PROSITE" id="PS51007">
    <property type="entry name" value="CYTC"/>
    <property type="match status" value="1"/>
</dbReference>
<dbReference type="EMBL" id="JBHLUN010000002">
    <property type="protein sequence ID" value="MFC0407111.1"/>
    <property type="molecule type" value="Genomic_DNA"/>
</dbReference>
<dbReference type="Pfam" id="PF00034">
    <property type="entry name" value="Cytochrom_C"/>
    <property type="match status" value="1"/>
</dbReference>
<keyword evidence="7" id="KW-0732">Signal</keyword>
<keyword evidence="3 6" id="KW-0479">Metal-binding</keyword>
<keyword evidence="4" id="KW-0249">Electron transport</keyword>
<dbReference type="Proteomes" id="UP001589865">
    <property type="component" value="Unassembled WGS sequence"/>
</dbReference>
<dbReference type="InterPro" id="IPR036909">
    <property type="entry name" value="Cyt_c-like_dom_sf"/>
</dbReference>
<evidence type="ECO:0000256" key="1">
    <source>
        <dbReference type="ARBA" id="ARBA00022448"/>
    </source>
</evidence>
<dbReference type="Gene3D" id="1.10.760.10">
    <property type="entry name" value="Cytochrome c-like domain"/>
    <property type="match status" value="1"/>
</dbReference>
<evidence type="ECO:0000313" key="9">
    <source>
        <dbReference type="EMBL" id="MFC0407111.1"/>
    </source>
</evidence>
<protein>
    <submittedName>
        <fullName evidence="9">C-type cytochrome</fullName>
    </submittedName>
</protein>
<evidence type="ECO:0000256" key="6">
    <source>
        <dbReference type="PROSITE-ProRule" id="PRU00433"/>
    </source>
</evidence>
<keyword evidence="1" id="KW-0813">Transport</keyword>
<evidence type="ECO:0000313" key="10">
    <source>
        <dbReference type="Proteomes" id="UP001589865"/>
    </source>
</evidence>
<feature type="signal peptide" evidence="7">
    <location>
        <begin position="1"/>
        <end position="19"/>
    </location>
</feature>
<dbReference type="InterPro" id="IPR002327">
    <property type="entry name" value="Cyt_c_1A/1B"/>
</dbReference>
<dbReference type="PANTHER" id="PTHR11961">
    <property type="entry name" value="CYTOCHROME C"/>
    <property type="match status" value="1"/>
</dbReference>
<keyword evidence="2 6" id="KW-0349">Heme</keyword>
<evidence type="ECO:0000259" key="8">
    <source>
        <dbReference type="PROSITE" id="PS51007"/>
    </source>
</evidence>
<evidence type="ECO:0000256" key="2">
    <source>
        <dbReference type="ARBA" id="ARBA00022617"/>
    </source>
</evidence>
<gene>
    <name evidence="9" type="ORF">ACFFGY_02545</name>
</gene>
<comment type="caution">
    <text evidence="9">The sequence shown here is derived from an EMBL/GenBank/DDBJ whole genome shotgun (WGS) entry which is preliminary data.</text>
</comment>
<evidence type="ECO:0000256" key="5">
    <source>
        <dbReference type="ARBA" id="ARBA00023004"/>
    </source>
</evidence>
<keyword evidence="10" id="KW-1185">Reference proteome</keyword>
<sequence>MRVLPSFLLLAATVVPAAAADADHGKTLFQRQCAACHQVAQPRNGVGPSLQGVVGRPAASVQGFTYSPALKGAGLQWTSTEIDAYLTNPTAKVPGTRMAVRVASDADRGDIIAFLQQNSSAP</sequence>
<accession>A0ABV6JN24</accession>
<feature type="domain" description="Cytochrome c" evidence="8">
    <location>
        <begin position="20"/>
        <end position="119"/>
    </location>
</feature>
<dbReference type="InterPro" id="IPR009056">
    <property type="entry name" value="Cyt_c-like_dom"/>
</dbReference>
<dbReference type="RefSeq" id="WP_377042803.1">
    <property type="nucleotide sequence ID" value="NZ_JBHLUN010000002.1"/>
</dbReference>
<evidence type="ECO:0000256" key="7">
    <source>
        <dbReference type="SAM" id="SignalP"/>
    </source>
</evidence>
<keyword evidence="5 6" id="KW-0408">Iron</keyword>
<dbReference type="SUPFAM" id="SSF46626">
    <property type="entry name" value="Cytochrome c"/>
    <property type="match status" value="1"/>
</dbReference>
<evidence type="ECO:0000256" key="3">
    <source>
        <dbReference type="ARBA" id="ARBA00022723"/>
    </source>
</evidence>
<feature type="chain" id="PRO_5045376391" evidence="7">
    <location>
        <begin position="20"/>
        <end position="122"/>
    </location>
</feature>
<evidence type="ECO:0000256" key="4">
    <source>
        <dbReference type="ARBA" id="ARBA00022982"/>
    </source>
</evidence>
<name>A0ABV6JN24_9PROT</name>
<organism evidence="9 10">
    <name type="scientific">Roseomonas elaeocarpi</name>
    <dbReference type="NCBI Taxonomy" id="907779"/>
    <lineage>
        <taxon>Bacteria</taxon>
        <taxon>Pseudomonadati</taxon>
        <taxon>Pseudomonadota</taxon>
        <taxon>Alphaproteobacteria</taxon>
        <taxon>Acetobacterales</taxon>
        <taxon>Roseomonadaceae</taxon>
        <taxon>Roseomonas</taxon>
    </lineage>
</organism>
<dbReference type="PRINTS" id="PR00604">
    <property type="entry name" value="CYTCHRMECIAB"/>
</dbReference>
<reference evidence="9 10" key="1">
    <citation type="submission" date="2024-09" db="EMBL/GenBank/DDBJ databases">
        <authorList>
            <person name="Sun Q."/>
            <person name="Mori K."/>
        </authorList>
    </citation>
    <scope>NUCLEOTIDE SEQUENCE [LARGE SCALE GENOMIC DNA]</scope>
    <source>
        <strain evidence="9 10">TBRC 5777</strain>
    </source>
</reference>
<proteinExistence type="predicted"/>